<dbReference type="GO" id="GO:0008206">
    <property type="term" value="P:bile acid metabolic process"/>
    <property type="evidence" value="ECO:0007669"/>
    <property type="project" value="UniProtKB-ARBA"/>
</dbReference>
<dbReference type="InterPro" id="IPR057326">
    <property type="entry name" value="KR_dom"/>
</dbReference>
<dbReference type="InterPro" id="IPR002347">
    <property type="entry name" value="SDR_fam"/>
</dbReference>
<evidence type="ECO:0000259" key="3">
    <source>
        <dbReference type="SMART" id="SM00822"/>
    </source>
</evidence>
<evidence type="ECO:0000313" key="4">
    <source>
        <dbReference type="EMBL" id="MBL4931579.1"/>
    </source>
</evidence>
<dbReference type="PRINTS" id="PR00081">
    <property type="entry name" value="GDHRDH"/>
</dbReference>
<dbReference type="InterPro" id="IPR036291">
    <property type="entry name" value="NAD(P)-bd_dom_sf"/>
</dbReference>
<evidence type="ECO:0000256" key="1">
    <source>
        <dbReference type="ARBA" id="ARBA00006484"/>
    </source>
</evidence>
<dbReference type="SUPFAM" id="SSF51735">
    <property type="entry name" value="NAD(P)-binding Rossmann-fold domains"/>
    <property type="match status" value="1"/>
</dbReference>
<reference evidence="4" key="1">
    <citation type="submission" date="2021-01" db="EMBL/GenBank/DDBJ databases">
        <title>Genome public.</title>
        <authorList>
            <person name="Liu C."/>
            <person name="Sun Q."/>
        </authorList>
    </citation>
    <scope>NUCLEOTIDE SEQUENCE</scope>
    <source>
        <strain evidence="4">YIM B02565</strain>
    </source>
</reference>
<gene>
    <name evidence="4" type="ORF">JK634_07160</name>
</gene>
<organism evidence="4 5">
    <name type="scientific">Clostridium paridis</name>
    <dbReference type="NCBI Taxonomy" id="2803863"/>
    <lineage>
        <taxon>Bacteria</taxon>
        <taxon>Bacillati</taxon>
        <taxon>Bacillota</taxon>
        <taxon>Clostridia</taxon>
        <taxon>Eubacteriales</taxon>
        <taxon>Clostridiaceae</taxon>
        <taxon>Clostridium</taxon>
    </lineage>
</organism>
<dbReference type="Gene3D" id="3.40.50.720">
    <property type="entry name" value="NAD(P)-binding Rossmann-like Domain"/>
    <property type="match status" value="1"/>
</dbReference>
<name>A0A937FE16_9CLOT</name>
<dbReference type="FunFam" id="3.40.50.720:FF:000084">
    <property type="entry name" value="Short-chain dehydrogenase reductase"/>
    <property type="match status" value="1"/>
</dbReference>
<dbReference type="Pfam" id="PF13561">
    <property type="entry name" value="adh_short_C2"/>
    <property type="match status" value="1"/>
</dbReference>
<dbReference type="GO" id="GO:0016614">
    <property type="term" value="F:oxidoreductase activity, acting on CH-OH group of donors"/>
    <property type="evidence" value="ECO:0007669"/>
    <property type="project" value="UniProtKB-ARBA"/>
</dbReference>
<comment type="caution">
    <text evidence="4">The sequence shown here is derived from an EMBL/GenBank/DDBJ whole genome shotgun (WGS) entry which is preliminary data.</text>
</comment>
<dbReference type="PANTHER" id="PTHR48107:SF7">
    <property type="entry name" value="RE15974P"/>
    <property type="match status" value="1"/>
</dbReference>
<dbReference type="Proteomes" id="UP000623681">
    <property type="component" value="Unassembled WGS sequence"/>
</dbReference>
<feature type="domain" description="Ketoreductase" evidence="3">
    <location>
        <begin position="6"/>
        <end position="184"/>
    </location>
</feature>
<dbReference type="PANTHER" id="PTHR48107">
    <property type="entry name" value="NADPH-DEPENDENT ALDEHYDE REDUCTASE-LIKE PROTEIN, CHLOROPLASTIC-RELATED"/>
    <property type="match status" value="1"/>
</dbReference>
<dbReference type="PRINTS" id="PR00080">
    <property type="entry name" value="SDRFAMILY"/>
</dbReference>
<protein>
    <submittedName>
        <fullName evidence="4">SDR family oxidoreductase</fullName>
    </submittedName>
</protein>
<sequence>MTKKDRVAIVTGGSRGIGRAISERLAADGQTVVIAYASNAVEANKTVQSIVKNGGKAIAIKTDISDEVAVSKLFDIAEKNFGGVDVVVNSAGIMGLNTIANFDLNKLDQIIRTNIRGTFVIDQQAARRVRSGGAIINLSTSVKKLALPTYAAYSASKGAVDAISLVLAKELRGRDITVNAVAPGPTATELFFEGKDEETIDRMAKMNPIERLGKPEDIAEVVSFLAGPGRWINGQTIYVNGGMV</sequence>
<evidence type="ECO:0000313" key="5">
    <source>
        <dbReference type="Proteomes" id="UP000623681"/>
    </source>
</evidence>
<evidence type="ECO:0000256" key="2">
    <source>
        <dbReference type="ARBA" id="ARBA00023002"/>
    </source>
</evidence>
<proteinExistence type="inferred from homology"/>
<dbReference type="AlphaFoldDB" id="A0A937FE16"/>
<accession>A0A937FE16</accession>
<dbReference type="SMART" id="SM00822">
    <property type="entry name" value="PKS_KR"/>
    <property type="match status" value="1"/>
</dbReference>
<dbReference type="EMBL" id="JAESWA010000020">
    <property type="protein sequence ID" value="MBL4931579.1"/>
    <property type="molecule type" value="Genomic_DNA"/>
</dbReference>
<comment type="similarity">
    <text evidence="1">Belongs to the short-chain dehydrogenases/reductases (SDR) family.</text>
</comment>
<keyword evidence="5" id="KW-1185">Reference proteome</keyword>
<dbReference type="CDD" id="cd05362">
    <property type="entry name" value="THN_reductase-like_SDR_c"/>
    <property type="match status" value="1"/>
</dbReference>
<keyword evidence="2" id="KW-0560">Oxidoreductase</keyword>